<evidence type="ECO:0000313" key="3">
    <source>
        <dbReference type="Proteomes" id="UP000663879"/>
    </source>
</evidence>
<feature type="region of interest" description="Disordered" evidence="1">
    <location>
        <begin position="55"/>
        <end position="75"/>
    </location>
</feature>
<reference evidence="2" key="1">
    <citation type="submission" date="2021-02" db="EMBL/GenBank/DDBJ databases">
        <authorList>
            <person name="Nowell W R."/>
        </authorList>
    </citation>
    <scope>NUCLEOTIDE SEQUENCE</scope>
    <source>
        <strain evidence="2">Ploen Becks lab</strain>
    </source>
</reference>
<accession>A0A814BKS7</accession>
<comment type="caution">
    <text evidence="2">The sequence shown here is derived from an EMBL/GenBank/DDBJ whole genome shotgun (WGS) entry which is preliminary data.</text>
</comment>
<name>A0A814BKS7_9BILA</name>
<protein>
    <submittedName>
        <fullName evidence="2">Uncharacterized protein</fullName>
    </submittedName>
</protein>
<evidence type="ECO:0000256" key="1">
    <source>
        <dbReference type="SAM" id="MobiDB-lite"/>
    </source>
</evidence>
<sequence>MQSQQISSAQESCRCHDNFMCPYHQHLQECRCPYYYQEPNKCLCPYANQQQLQQPPPQYQYIPTNSHHCHHSHHH</sequence>
<proteinExistence type="predicted"/>
<dbReference type="Proteomes" id="UP000663879">
    <property type="component" value="Unassembled WGS sequence"/>
</dbReference>
<gene>
    <name evidence="2" type="ORF">OXX778_LOCUS12844</name>
</gene>
<dbReference type="EMBL" id="CAJNOC010002381">
    <property type="protein sequence ID" value="CAF0929869.1"/>
    <property type="molecule type" value="Genomic_DNA"/>
</dbReference>
<dbReference type="AlphaFoldDB" id="A0A814BKS7"/>
<keyword evidence="3" id="KW-1185">Reference proteome</keyword>
<organism evidence="2 3">
    <name type="scientific">Brachionus calyciflorus</name>
    <dbReference type="NCBI Taxonomy" id="104777"/>
    <lineage>
        <taxon>Eukaryota</taxon>
        <taxon>Metazoa</taxon>
        <taxon>Spiralia</taxon>
        <taxon>Gnathifera</taxon>
        <taxon>Rotifera</taxon>
        <taxon>Eurotatoria</taxon>
        <taxon>Monogononta</taxon>
        <taxon>Pseudotrocha</taxon>
        <taxon>Ploima</taxon>
        <taxon>Brachionidae</taxon>
        <taxon>Brachionus</taxon>
    </lineage>
</organism>
<evidence type="ECO:0000313" key="2">
    <source>
        <dbReference type="EMBL" id="CAF0929869.1"/>
    </source>
</evidence>